<reference evidence="2" key="1">
    <citation type="submission" date="2024-05" db="EMBL/GenBank/DDBJ databases">
        <title>Draft genome assemblies of 36 bacteria isolated from hibernating arctic ground squirrels.</title>
        <authorList>
            <person name="McKee H."/>
            <person name="Mullen L."/>
            <person name="Drown D.M."/>
            <person name="Duddleston K.N."/>
        </authorList>
    </citation>
    <scope>NUCLEOTIDE SEQUENCE</scope>
    <source>
        <strain evidence="2">AN1007</strain>
    </source>
</reference>
<sequence length="247" mass="28465">MRTNQDGYKHNKLWNKGRTAVLLTLLLMTLCCLGTAAYLRAKSGSNMYAFLVWDMFLAWVPLLISSLIVYVLECKGFKPGWLGAALVGLLCLIWLFFLPNAAYLYTEMLHAFRYFTAQPESPFWYNMDFWYSLTLSLGTAIVGLLLSTCSVRQIENVLYLFVHKYVCWIIISFILLLSSLGVYIGRYNRWNSWDVVSRPEQIITDLLHDFGAVDSMLLEFVILMSVVQGFVYIIVSLMSSRTNQRQH</sequence>
<organism evidence="2">
    <name type="scientific">Paenibacillus sp. AN1007</name>
    <dbReference type="NCBI Taxonomy" id="3151385"/>
    <lineage>
        <taxon>Bacteria</taxon>
        <taxon>Bacillati</taxon>
        <taxon>Bacillota</taxon>
        <taxon>Bacilli</taxon>
        <taxon>Bacillales</taxon>
        <taxon>Paenibacillaceae</taxon>
        <taxon>Paenibacillus</taxon>
    </lineage>
</organism>
<dbReference type="RefSeq" id="WP_366293996.1">
    <property type="nucleotide sequence ID" value="NZ_CP159992.1"/>
</dbReference>
<feature type="transmembrane region" description="Helical" evidence="1">
    <location>
        <begin position="47"/>
        <end position="72"/>
    </location>
</feature>
<feature type="transmembrane region" description="Helical" evidence="1">
    <location>
        <begin position="20"/>
        <end position="41"/>
    </location>
</feature>
<name>A0AAU8NDJ1_9BACL</name>
<keyword evidence="1" id="KW-1133">Transmembrane helix</keyword>
<feature type="transmembrane region" description="Helical" evidence="1">
    <location>
        <begin position="158"/>
        <end position="184"/>
    </location>
</feature>
<evidence type="ECO:0000313" key="2">
    <source>
        <dbReference type="EMBL" id="XCP95879.1"/>
    </source>
</evidence>
<dbReference type="Pfam" id="PF07099">
    <property type="entry name" value="DUF1361"/>
    <property type="match status" value="1"/>
</dbReference>
<proteinExistence type="predicted"/>
<feature type="transmembrane region" description="Helical" evidence="1">
    <location>
        <begin position="84"/>
        <end position="105"/>
    </location>
</feature>
<protein>
    <submittedName>
        <fullName evidence="2">DUF1361 domain-containing protein</fullName>
    </submittedName>
</protein>
<accession>A0AAU8NDJ1</accession>
<feature type="transmembrane region" description="Helical" evidence="1">
    <location>
        <begin position="216"/>
        <end position="238"/>
    </location>
</feature>
<feature type="transmembrane region" description="Helical" evidence="1">
    <location>
        <begin position="129"/>
        <end position="146"/>
    </location>
</feature>
<keyword evidence="1" id="KW-0472">Membrane</keyword>
<dbReference type="AlphaFoldDB" id="A0AAU8NDJ1"/>
<evidence type="ECO:0000256" key="1">
    <source>
        <dbReference type="SAM" id="Phobius"/>
    </source>
</evidence>
<dbReference type="EMBL" id="CP159992">
    <property type="protein sequence ID" value="XCP95879.1"/>
    <property type="molecule type" value="Genomic_DNA"/>
</dbReference>
<gene>
    <name evidence="2" type="ORF">ABXS70_03960</name>
</gene>
<keyword evidence="1" id="KW-0812">Transmembrane</keyword>
<dbReference type="InterPro" id="IPR009793">
    <property type="entry name" value="DUF1361"/>
</dbReference>